<dbReference type="Pfam" id="PF17619">
    <property type="entry name" value="SCVP"/>
    <property type="match status" value="1"/>
</dbReference>
<feature type="compositionally biased region" description="Low complexity" evidence="1">
    <location>
        <begin position="185"/>
        <end position="195"/>
    </location>
</feature>
<dbReference type="WBParaSite" id="TCONS_00004121.p1">
    <property type="protein sequence ID" value="TCONS_00004121.p1"/>
    <property type="gene ID" value="XLOC_001129"/>
</dbReference>
<sequence length="465" mass="51189">MNYYLFIVLSLTFIHFGVAKEGLKVILLTNLEAGNKNVTKPFLDKFEKDMKKVIMDANLHEDDFGEVERAIINNNKMFSMTYTTEKGIEKCSQAIILTEKAVNDVKEIVTGSITCVVTVVGVVLFIIVLLVIGGIIGFCYYTKKCNSKKNDKRERSNSQKKSSSSKDKSSSSKSSSRRSSRLKTKSNSSRGSSSSSDKKTNSSRQKTLSTESKKTPSTSSPNKNDSKSKSKKKSKPLVHSPKNNGFPGEIKVAFPTKRESKLNNQGSNTILKPVQIEQNSKKSPSNTPKTSSTVKIDNNSKVENNNSKTSMTPEPKKINDVIEIKPHVPIIFEGCPTGKQISNDLLKYKTNTHYISPTSVTVPKETPEVSVANSSKPVDEIKSKPTMDKLGKDNASVGSLLTTNNITYNNVNIMVNNTEDTDINEAISTAIEAISDSNINISNLPGLPPMKSKEDDKNDDDWVKI</sequence>
<feature type="compositionally biased region" description="Polar residues" evidence="1">
    <location>
        <begin position="294"/>
        <end position="312"/>
    </location>
</feature>
<feature type="compositionally biased region" description="Basic residues" evidence="1">
    <location>
        <begin position="175"/>
        <end position="184"/>
    </location>
</feature>
<feature type="region of interest" description="Disordered" evidence="1">
    <location>
        <begin position="365"/>
        <end position="390"/>
    </location>
</feature>
<feature type="compositionally biased region" description="Low complexity" evidence="1">
    <location>
        <begin position="281"/>
        <end position="293"/>
    </location>
</feature>
<keyword evidence="3" id="KW-0732">Signal</keyword>
<accession>A0AAF5HZ39</accession>
<feature type="compositionally biased region" description="Basic and acidic residues" evidence="1">
    <location>
        <begin position="377"/>
        <end position="390"/>
    </location>
</feature>
<protein>
    <recommendedName>
        <fullName evidence="6">SEA domain-containing protein</fullName>
    </recommendedName>
</protein>
<evidence type="ECO:0008006" key="6">
    <source>
        <dbReference type="Google" id="ProtNLM"/>
    </source>
</evidence>
<feature type="region of interest" description="Disordered" evidence="1">
    <location>
        <begin position="149"/>
        <end position="316"/>
    </location>
</feature>
<evidence type="ECO:0000313" key="4">
    <source>
        <dbReference type="Proteomes" id="UP000035681"/>
    </source>
</evidence>
<organism evidence="4 5">
    <name type="scientific">Strongyloides stercoralis</name>
    <name type="common">Threadworm</name>
    <dbReference type="NCBI Taxonomy" id="6248"/>
    <lineage>
        <taxon>Eukaryota</taxon>
        <taxon>Metazoa</taxon>
        <taxon>Ecdysozoa</taxon>
        <taxon>Nematoda</taxon>
        <taxon>Chromadorea</taxon>
        <taxon>Rhabditida</taxon>
        <taxon>Tylenchina</taxon>
        <taxon>Panagrolaimomorpha</taxon>
        <taxon>Strongyloidoidea</taxon>
        <taxon>Strongyloididae</taxon>
        <taxon>Strongyloides</taxon>
    </lineage>
</organism>
<dbReference type="InterPro" id="IPR035126">
    <property type="entry name" value="SCVP"/>
</dbReference>
<feature type="chain" id="PRO_5042025638" description="SEA domain-containing protein" evidence="3">
    <location>
        <begin position="20"/>
        <end position="465"/>
    </location>
</feature>
<keyword evidence="4" id="KW-1185">Reference proteome</keyword>
<evidence type="ECO:0000313" key="5">
    <source>
        <dbReference type="WBParaSite" id="TCONS_00004121.p1"/>
    </source>
</evidence>
<evidence type="ECO:0000256" key="3">
    <source>
        <dbReference type="SAM" id="SignalP"/>
    </source>
</evidence>
<feature type="compositionally biased region" description="Basic and acidic residues" evidence="1">
    <location>
        <begin position="451"/>
        <end position="465"/>
    </location>
</feature>
<name>A0AAF5HZ39_STRER</name>
<dbReference type="Proteomes" id="UP000035681">
    <property type="component" value="Unplaced"/>
</dbReference>
<dbReference type="AlphaFoldDB" id="A0AAF5HZ39"/>
<keyword evidence="2" id="KW-1133">Transmembrane helix</keyword>
<evidence type="ECO:0000256" key="2">
    <source>
        <dbReference type="SAM" id="Phobius"/>
    </source>
</evidence>
<feature type="compositionally biased region" description="Low complexity" evidence="1">
    <location>
        <begin position="202"/>
        <end position="223"/>
    </location>
</feature>
<feature type="region of interest" description="Disordered" evidence="1">
    <location>
        <begin position="441"/>
        <end position="465"/>
    </location>
</feature>
<keyword evidence="2" id="KW-0472">Membrane</keyword>
<feature type="signal peptide" evidence="3">
    <location>
        <begin position="1"/>
        <end position="19"/>
    </location>
</feature>
<reference evidence="5" key="1">
    <citation type="submission" date="2024-02" db="UniProtKB">
        <authorList>
            <consortium name="WormBaseParasite"/>
        </authorList>
    </citation>
    <scope>IDENTIFICATION</scope>
</reference>
<evidence type="ECO:0000256" key="1">
    <source>
        <dbReference type="SAM" id="MobiDB-lite"/>
    </source>
</evidence>
<feature type="transmembrane region" description="Helical" evidence="2">
    <location>
        <begin position="116"/>
        <end position="141"/>
    </location>
</feature>
<keyword evidence="2" id="KW-0812">Transmembrane</keyword>
<proteinExistence type="predicted"/>